<evidence type="ECO:0000256" key="6">
    <source>
        <dbReference type="ARBA" id="ARBA00023136"/>
    </source>
</evidence>
<dbReference type="RefSeq" id="WP_259095674.1">
    <property type="nucleotide sequence ID" value="NZ_CP130454.1"/>
</dbReference>
<evidence type="ECO:0000256" key="4">
    <source>
        <dbReference type="ARBA" id="ARBA00022692"/>
    </source>
</evidence>
<dbReference type="PANTHER" id="PTHR30065">
    <property type="entry name" value="FLAGELLAR BIOSYNTHETIC PROTEIN FLIR"/>
    <property type="match status" value="1"/>
</dbReference>
<reference evidence="8 9" key="1">
    <citation type="submission" date="2022-08" db="EMBL/GenBank/DDBJ databases">
        <title>Bacterial and archaeal communities from various locations to study Microbial Dark Matter (Phase II).</title>
        <authorList>
            <person name="Stepanauskas R."/>
        </authorList>
    </citation>
    <scope>NUCLEOTIDE SEQUENCE [LARGE SCALE GENOMIC DNA]</scope>
    <source>
        <strain evidence="8 9">PD1</strain>
    </source>
</reference>
<evidence type="ECO:0000256" key="7">
    <source>
        <dbReference type="SAM" id="Phobius"/>
    </source>
</evidence>
<proteinExistence type="inferred from homology"/>
<evidence type="ECO:0000313" key="8">
    <source>
        <dbReference type="EMBL" id="MCS3919339.1"/>
    </source>
</evidence>
<comment type="similarity">
    <text evidence="2">Belongs to the FliR/MopE/SpaR family.</text>
</comment>
<name>A0ABT2EN06_9BACT</name>
<dbReference type="EMBL" id="JANUCP010000003">
    <property type="protein sequence ID" value="MCS3919339.1"/>
    <property type="molecule type" value="Genomic_DNA"/>
</dbReference>
<feature type="transmembrane region" description="Helical" evidence="7">
    <location>
        <begin position="210"/>
        <end position="233"/>
    </location>
</feature>
<feature type="transmembrane region" description="Helical" evidence="7">
    <location>
        <begin position="172"/>
        <end position="198"/>
    </location>
</feature>
<keyword evidence="4 7" id="KW-0812">Transmembrane</keyword>
<keyword evidence="5 7" id="KW-1133">Transmembrane helix</keyword>
<evidence type="ECO:0000256" key="1">
    <source>
        <dbReference type="ARBA" id="ARBA00004651"/>
    </source>
</evidence>
<dbReference type="PRINTS" id="PR00953">
    <property type="entry name" value="TYPE3IMRPROT"/>
</dbReference>
<accession>A0ABT2EN06</accession>
<dbReference type="Pfam" id="PF01311">
    <property type="entry name" value="Bac_export_1"/>
    <property type="match status" value="1"/>
</dbReference>
<comment type="subcellular location">
    <subcellularLocation>
        <location evidence="1">Cell membrane</location>
        <topology evidence="1">Multi-pass membrane protein</topology>
    </subcellularLocation>
</comment>
<keyword evidence="9" id="KW-1185">Reference proteome</keyword>
<evidence type="ECO:0000313" key="9">
    <source>
        <dbReference type="Proteomes" id="UP001204798"/>
    </source>
</evidence>
<keyword evidence="8" id="KW-0282">Flagellum</keyword>
<dbReference type="Proteomes" id="UP001204798">
    <property type="component" value="Unassembled WGS sequence"/>
</dbReference>
<dbReference type="InterPro" id="IPR002010">
    <property type="entry name" value="T3SS_IM_R"/>
</dbReference>
<sequence length="257" mass="27583">MVPEIWLNEWVRWLIAAARFGGAMALMPGLSSPQVPPLARATVAFGAALSGIASVPYVSLDNFVLLSVLLLREVAIGMLIGFSFAAFVWLVEWVAEIVDWQVGFGFSALVDPLLGTKAAIVARAATLLAGVLFFQLDGHHWLIRTVALSYKLLPVTPHLALRTTLGESWMALVANGLLIVLPFVIPAIGIVLLTDFVLGMMGRAAPQLSVLLWGMPARIGLAVLVIAFSFTALPNLCEKLLRHIAVSVPTLLSALRT</sequence>
<evidence type="ECO:0000256" key="3">
    <source>
        <dbReference type="ARBA" id="ARBA00022475"/>
    </source>
</evidence>
<evidence type="ECO:0000256" key="5">
    <source>
        <dbReference type="ARBA" id="ARBA00022989"/>
    </source>
</evidence>
<gene>
    <name evidence="8" type="ORF">M2350_001752</name>
</gene>
<dbReference type="PANTHER" id="PTHR30065:SF1">
    <property type="entry name" value="SURFACE PRESENTATION OF ANTIGENS PROTEIN SPAR"/>
    <property type="match status" value="1"/>
</dbReference>
<feature type="transmembrane region" description="Helical" evidence="7">
    <location>
        <begin position="12"/>
        <end position="31"/>
    </location>
</feature>
<keyword evidence="8" id="KW-0969">Cilium</keyword>
<organism evidence="8 9">
    <name type="scientific">Candidatus Fervidibacter sacchari</name>
    <dbReference type="NCBI Taxonomy" id="1448929"/>
    <lineage>
        <taxon>Bacteria</taxon>
        <taxon>Candidatus Fervidibacterota</taxon>
        <taxon>Candidatus Fervidibacter</taxon>
    </lineage>
</organism>
<feature type="transmembrane region" description="Helical" evidence="7">
    <location>
        <begin position="70"/>
        <end position="94"/>
    </location>
</feature>
<keyword evidence="6 7" id="KW-0472">Membrane</keyword>
<feature type="transmembrane region" description="Helical" evidence="7">
    <location>
        <begin position="37"/>
        <end position="58"/>
    </location>
</feature>
<evidence type="ECO:0000256" key="2">
    <source>
        <dbReference type="ARBA" id="ARBA00009772"/>
    </source>
</evidence>
<keyword evidence="3" id="KW-1003">Cell membrane</keyword>
<keyword evidence="8" id="KW-0966">Cell projection</keyword>
<comment type="caution">
    <text evidence="8">The sequence shown here is derived from an EMBL/GenBank/DDBJ whole genome shotgun (WGS) entry which is preliminary data.</text>
</comment>
<protein>
    <submittedName>
        <fullName evidence="8">Flagellar biosynthesis protein FliR</fullName>
    </submittedName>
</protein>